<proteinExistence type="predicted"/>
<comment type="caution">
    <text evidence="1">The sequence shown here is derived from an EMBL/GenBank/DDBJ whole genome shotgun (WGS) entry which is preliminary data.</text>
</comment>
<gene>
    <name evidence="1" type="ORF">IPN02_11320</name>
</gene>
<sequence>MTIPTGITLPDGTELTLPEGVDLTIPDGLGGCVDAGAALTRLSLGALGVSSIDNIDQDVTTLKKAFGPASTKDIDIVAQVARDTAEGGQINPGAAANKAYTDALDNLTTRLSEVCGVG</sequence>
<dbReference type="AlphaFoldDB" id="A0A936ND09"/>
<dbReference type="Proteomes" id="UP000727993">
    <property type="component" value="Unassembled WGS sequence"/>
</dbReference>
<organism evidence="1 2">
    <name type="scientific">Candidatus Neomicrothrix subdominans</name>
    <dbReference type="NCBI Taxonomy" id="2954438"/>
    <lineage>
        <taxon>Bacteria</taxon>
        <taxon>Bacillati</taxon>
        <taxon>Actinomycetota</taxon>
        <taxon>Acidimicrobiia</taxon>
        <taxon>Acidimicrobiales</taxon>
        <taxon>Microthrixaceae</taxon>
        <taxon>Candidatus Neomicrothrix</taxon>
    </lineage>
</organism>
<reference evidence="1 2" key="1">
    <citation type="submission" date="2020-10" db="EMBL/GenBank/DDBJ databases">
        <title>Connecting structure to function with the recovery of over 1000 high-quality activated sludge metagenome-assembled genomes encoding full-length rRNA genes using long-read sequencing.</title>
        <authorList>
            <person name="Singleton C.M."/>
            <person name="Petriglieri F."/>
            <person name="Kristensen J.M."/>
            <person name="Kirkegaard R.H."/>
            <person name="Michaelsen T.Y."/>
            <person name="Andersen M.H."/>
            <person name="Karst S.M."/>
            <person name="Dueholm M.S."/>
            <person name="Nielsen P.H."/>
            <person name="Albertsen M."/>
        </authorList>
    </citation>
    <scope>NUCLEOTIDE SEQUENCE [LARGE SCALE GENOMIC DNA]</scope>
    <source>
        <strain evidence="1">Lyne_18-Q3-R50-59_MAXAC.006</strain>
    </source>
</reference>
<evidence type="ECO:0000313" key="1">
    <source>
        <dbReference type="EMBL" id="MBK9297399.1"/>
    </source>
</evidence>
<evidence type="ECO:0000313" key="2">
    <source>
        <dbReference type="Proteomes" id="UP000727993"/>
    </source>
</evidence>
<dbReference type="EMBL" id="JADJZA010000007">
    <property type="protein sequence ID" value="MBK9297399.1"/>
    <property type="molecule type" value="Genomic_DNA"/>
</dbReference>
<protein>
    <submittedName>
        <fullName evidence="1">Uncharacterized protein</fullName>
    </submittedName>
</protein>
<name>A0A936ND09_9ACTN</name>
<accession>A0A936ND09</accession>